<keyword evidence="2" id="KW-1185">Reference proteome</keyword>
<name>A0AAV6SMH5_SOLSE</name>
<reference evidence="1 2" key="1">
    <citation type="journal article" date="2021" name="Sci. Rep.">
        <title>Chromosome anchoring in Senegalese sole (Solea senegalensis) reveals sex-associated markers and genome rearrangements in flatfish.</title>
        <authorList>
            <person name="Guerrero-Cozar I."/>
            <person name="Gomez-Garrido J."/>
            <person name="Berbel C."/>
            <person name="Martinez-Blanch J.F."/>
            <person name="Alioto T."/>
            <person name="Claros M.G."/>
            <person name="Gagnaire P.A."/>
            <person name="Manchado M."/>
        </authorList>
    </citation>
    <scope>NUCLEOTIDE SEQUENCE [LARGE SCALE GENOMIC DNA]</scope>
    <source>
        <strain evidence="1">Sse05_10M</strain>
    </source>
</reference>
<sequence>MRSGAARRCLQVLLYSAELYTQDVPSVSADDAFRALRTETVKTAQVVSKCPPEDETAVQRPAHMLTLMKKYQEKKKTKKKRAVGAVIISEPPKLSGTAAKLGFFSKHRVYHDTSTETSVMLTRATVETVNVSYSASIRPCDEDLT</sequence>
<accession>A0AAV6SMH5</accession>
<organism evidence="1 2">
    <name type="scientific">Solea senegalensis</name>
    <name type="common">Senegalese sole</name>
    <dbReference type="NCBI Taxonomy" id="28829"/>
    <lineage>
        <taxon>Eukaryota</taxon>
        <taxon>Metazoa</taxon>
        <taxon>Chordata</taxon>
        <taxon>Craniata</taxon>
        <taxon>Vertebrata</taxon>
        <taxon>Euteleostomi</taxon>
        <taxon>Actinopterygii</taxon>
        <taxon>Neopterygii</taxon>
        <taxon>Teleostei</taxon>
        <taxon>Neoteleostei</taxon>
        <taxon>Acanthomorphata</taxon>
        <taxon>Carangaria</taxon>
        <taxon>Pleuronectiformes</taxon>
        <taxon>Pleuronectoidei</taxon>
        <taxon>Soleidae</taxon>
        <taxon>Solea</taxon>
    </lineage>
</organism>
<protein>
    <submittedName>
        <fullName evidence="1">Uncharacterized protein</fullName>
    </submittedName>
</protein>
<gene>
    <name evidence="1" type="ORF">JOB18_035248</name>
</gene>
<proteinExistence type="predicted"/>
<evidence type="ECO:0000313" key="2">
    <source>
        <dbReference type="Proteomes" id="UP000693946"/>
    </source>
</evidence>
<evidence type="ECO:0000313" key="1">
    <source>
        <dbReference type="EMBL" id="KAG7518474.1"/>
    </source>
</evidence>
<dbReference type="Proteomes" id="UP000693946">
    <property type="component" value="Linkage Group LG12"/>
</dbReference>
<dbReference type="AlphaFoldDB" id="A0AAV6SMH5"/>
<dbReference type="EMBL" id="JAGKHQ010000004">
    <property type="protein sequence ID" value="KAG7518474.1"/>
    <property type="molecule type" value="Genomic_DNA"/>
</dbReference>
<comment type="caution">
    <text evidence="1">The sequence shown here is derived from an EMBL/GenBank/DDBJ whole genome shotgun (WGS) entry which is preliminary data.</text>
</comment>